<dbReference type="KEGG" id="rid:RIdsm_04832"/>
<organism evidence="3 4">
    <name type="scientific">Roseovarius indicus</name>
    <dbReference type="NCBI Taxonomy" id="540747"/>
    <lineage>
        <taxon>Bacteria</taxon>
        <taxon>Pseudomonadati</taxon>
        <taxon>Pseudomonadota</taxon>
        <taxon>Alphaproteobacteria</taxon>
        <taxon>Rhodobacterales</taxon>
        <taxon>Roseobacteraceae</taxon>
        <taxon>Roseovarius</taxon>
    </lineage>
</organism>
<evidence type="ECO:0000259" key="2">
    <source>
        <dbReference type="Pfam" id="PF07007"/>
    </source>
</evidence>
<dbReference type="EMBL" id="CP031598">
    <property type="protein sequence ID" value="QEW28990.1"/>
    <property type="molecule type" value="Genomic_DNA"/>
</dbReference>
<feature type="signal peptide" evidence="1">
    <location>
        <begin position="1"/>
        <end position="17"/>
    </location>
</feature>
<evidence type="ECO:0000256" key="1">
    <source>
        <dbReference type="SAM" id="SignalP"/>
    </source>
</evidence>
<accession>A0A5P3AK00</accession>
<dbReference type="Gene3D" id="1.20.1270.180">
    <property type="match status" value="1"/>
</dbReference>
<gene>
    <name evidence="3" type="ORF">RIdsm_04832</name>
</gene>
<sequence length="113" mass="12227" precursor="true">MTRFTLFLALTFGLATAAPADTIETEVQRVDEIVAMYLDAAMKFAHEIDTITGETTAVPALEASQTAWLAYRDAQCAFLATTFAGDPGTDMAVGACKMNLGEDRARELAKFIR</sequence>
<dbReference type="Pfam" id="PF07007">
    <property type="entry name" value="LprI"/>
    <property type="match status" value="1"/>
</dbReference>
<dbReference type="OrthoDB" id="7340239at2"/>
<dbReference type="InterPro" id="IPR009739">
    <property type="entry name" value="LprI-like_N"/>
</dbReference>
<feature type="domain" description="Lysozyme inhibitor LprI-like N-terminal" evidence="2">
    <location>
        <begin position="17"/>
        <end position="108"/>
    </location>
</feature>
<dbReference type="RefSeq" id="WP_057812808.1">
    <property type="nucleotide sequence ID" value="NZ_CAXRJZ010000044.1"/>
</dbReference>
<reference evidence="3 4" key="1">
    <citation type="submission" date="2018-08" db="EMBL/GenBank/DDBJ databases">
        <title>Genetic Globetrotter - A new plasmid hitch-hiking vast phylogenetic and geographic distances.</title>
        <authorList>
            <person name="Vollmers J."/>
            <person name="Petersen J."/>
        </authorList>
    </citation>
    <scope>NUCLEOTIDE SEQUENCE [LARGE SCALE GENOMIC DNA]</scope>
    <source>
        <strain evidence="3 4">DSM 26383</strain>
    </source>
</reference>
<feature type="chain" id="PRO_5024962931" description="Lysozyme inhibitor LprI-like N-terminal domain-containing protein" evidence="1">
    <location>
        <begin position="18"/>
        <end position="113"/>
    </location>
</feature>
<name>A0A5P3AK00_9RHOB</name>
<evidence type="ECO:0000313" key="3">
    <source>
        <dbReference type="EMBL" id="QEW28990.1"/>
    </source>
</evidence>
<protein>
    <recommendedName>
        <fullName evidence="2">Lysozyme inhibitor LprI-like N-terminal domain-containing protein</fullName>
    </recommendedName>
</protein>
<proteinExistence type="predicted"/>
<dbReference type="AlphaFoldDB" id="A0A5P3AK00"/>
<evidence type="ECO:0000313" key="4">
    <source>
        <dbReference type="Proteomes" id="UP000325785"/>
    </source>
</evidence>
<dbReference type="Proteomes" id="UP000325785">
    <property type="component" value="Chromosome"/>
</dbReference>
<keyword evidence="1" id="KW-0732">Signal</keyword>